<feature type="region of interest" description="Disordered" evidence="1">
    <location>
        <begin position="399"/>
        <end position="456"/>
    </location>
</feature>
<reference evidence="2" key="1">
    <citation type="submission" date="2022-03" db="EMBL/GenBank/DDBJ databases">
        <title>Draft genome sequence of Aduncisulcus paluster, a free-living microaerophilic Fornicata.</title>
        <authorList>
            <person name="Yuyama I."/>
            <person name="Kume K."/>
            <person name="Tamura T."/>
            <person name="Inagaki Y."/>
            <person name="Hashimoto T."/>
        </authorList>
    </citation>
    <scope>NUCLEOTIDE SEQUENCE</scope>
    <source>
        <strain evidence="2">NY0171</strain>
    </source>
</reference>
<sequence>MDEVSSNSGSKSIERDKMPLSPSIDPLEQDLSILDASDFLSDLTAGPMSSPSGIVQHIPAVHLALKERYSKCLSADVWSSGLHKDGELLVSRIYKCKFNSWILIQDLRSPHRTHDVRFPAKNPIQPLIYADGNIAYFFESFGSQSHLRVYKCKISDLWQGKPPYLINVKYIKQGRSPVASSSTKQHIGIKNAMRPSIYSSQKSSKPYKPVLTRVTNSKSNVSHTTLVSPSNPSSIHRQPITAITRDSYLSRRTQARKSSSYVCSSVSYSSHRVSTSSTGPVKPLNLAVTPHHISFLPSCSLALFGCKQGVCVFDCTVERIRKISLPTKAWVYPLTPSLRDGMCVCAEIGSEKLKGWEVDVWSGSIKREYVDVHASMWITRTVSVRAARERYEKHQIEEKERKLLEHKNNPSSSLEDKKSTPLDKKSTTLDASDSLDASHSPPITPKTKKGTKHTTSTRTMYIMTDSGSSPSKSVSIPLHVSEHEETEEELVAGFSPSSRMSALWVSSGGSIIVPLPLFVSFPVLLTVPATHYSSPRNSFARSLMMQSFPLSCMVKSDEDLFTSDPRLYCNIQLDSSTISMTSYWELCQ</sequence>
<feature type="region of interest" description="Disordered" evidence="1">
    <location>
        <begin position="1"/>
        <end position="23"/>
    </location>
</feature>
<evidence type="ECO:0000256" key="1">
    <source>
        <dbReference type="SAM" id="MobiDB-lite"/>
    </source>
</evidence>
<gene>
    <name evidence="2" type="ORF">ADUPG1_012116</name>
</gene>
<evidence type="ECO:0000313" key="2">
    <source>
        <dbReference type="EMBL" id="GKT22434.1"/>
    </source>
</evidence>
<proteinExistence type="predicted"/>
<protein>
    <submittedName>
        <fullName evidence="2">Uncharacterized protein</fullName>
    </submittedName>
</protein>
<dbReference type="EMBL" id="BQXS01012403">
    <property type="protein sequence ID" value="GKT22434.1"/>
    <property type="molecule type" value="Genomic_DNA"/>
</dbReference>
<feature type="compositionally biased region" description="Basic and acidic residues" evidence="1">
    <location>
        <begin position="399"/>
        <end position="427"/>
    </location>
</feature>
<feature type="compositionally biased region" description="Low complexity" evidence="1">
    <location>
        <begin position="428"/>
        <end position="438"/>
    </location>
</feature>
<comment type="caution">
    <text evidence="2">The sequence shown here is derived from an EMBL/GenBank/DDBJ whole genome shotgun (WGS) entry which is preliminary data.</text>
</comment>
<evidence type="ECO:0000313" key="3">
    <source>
        <dbReference type="Proteomes" id="UP001057375"/>
    </source>
</evidence>
<organism evidence="2 3">
    <name type="scientific">Aduncisulcus paluster</name>
    <dbReference type="NCBI Taxonomy" id="2918883"/>
    <lineage>
        <taxon>Eukaryota</taxon>
        <taxon>Metamonada</taxon>
        <taxon>Carpediemonas-like organisms</taxon>
        <taxon>Aduncisulcus</taxon>
    </lineage>
</organism>
<feature type="compositionally biased region" description="Polar residues" evidence="1">
    <location>
        <begin position="1"/>
        <end position="11"/>
    </location>
</feature>
<dbReference type="Proteomes" id="UP001057375">
    <property type="component" value="Unassembled WGS sequence"/>
</dbReference>
<keyword evidence="3" id="KW-1185">Reference proteome</keyword>
<accession>A0ABQ5K1L5</accession>
<name>A0ABQ5K1L5_9EUKA</name>